<dbReference type="PANTHER" id="PTHR30404">
    <property type="entry name" value="N-ACETYLMURAMOYL-L-ALANINE AMIDASE"/>
    <property type="match status" value="1"/>
</dbReference>
<gene>
    <name evidence="5" type="ORF">SAMN04489864_104162</name>
</gene>
<dbReference type="InterPro" id="IPR050695">
    <property type="entry name" value="N-acetylmuramoyl_amidase_3"/>
</dbReference>
<keyword evidence="6" id="KW-1185">Reference proteome</keyword>
<evidence type="ECO:0000256" key="3">
    <source>
        <dbReference type="ARBA" id="ARBA00022801"/>
    </source>
</evidence>
<accession>A0A1I2WMT7</accession>
<dbReference type="GO" id="GO:0030288">
    <property type="term" value="C:outer membrane-bounded periplasmic space"/>
    <property type="evidence" value="ECO:0007669"/>
    <property type="project" value="TreeGrafter"/>
</dbReference>
<reference evidence="5 6" key="1">
    <citation type="submission" date="2016-10" db="EMBL/GenBank/DDBJ databases">
        <authorList>
            <person name="de Groot N.N."/>
        </authorList>
    </citation>
    <scope>NUCLEOTIDE SEQUENCE [LARGE SCALE GENOMIC DNA]</scope>
    <source>
        <strain evidence="5 6">DSM 18684</strain>
    </source>
</reference>
<dbReference type="Pfam" id="PF01520">
    <property type="entry name" value="Amidase_3"/>
    <property type="match status" value="1"/>
</dbReference>
<dbReference type="EMBL" id="FOPP01000004">
    <property type="protein sequence ID" value="SFH02502.1"/>
    <property type="molecule type" value="Genomic_DNA"/>
</dbReference>
<dbReference type="Proteomes" id="UP000199666">
    <property type="component" value="Unassembled WGS sequence"/>
</dbReference>
<proteinExistence type="predicted"/>
<dbReference type="CDD" id="cd02696">
    <property type="entry name" value="MurNAc-LAA"/>
    <property type="match status" value="1"/>
</dbReference>
<dbReference type="EC" id="3.5.1.28" evidence="2"/>
<evidence type="ECO:0000256" key="2">
    <source>
        <dbReference type="ARBA" id="ARBA00011901"/>
    </source>
</evidence>
<evidence type="ECO:0000256" key="1">
    <source>
        <dbReference type="ARBA" id="ARBA00001561"/>
    </source>
</evidence>
<dbReference type="STRING" id="414048.SAMN04489864_104162"/>
<dbReference type="SUPFAM" id="SSF53187">
    <property type="entry name" value="Zn-dependent exopeptidases"/>
    <property type="match status" value="1"/>
</dbReference>
<dbReference type="PANTHER" id="PTHR30404:SF0">
    <property type="entry name" value="N-ACETYLMURAMOYL-L-ALANINE AMIDASE AMIC"/>
    <property type="match status" value="1"/>
</dbReference>
<evidence type="ECO:0000313" key="6">
    <source>
        <dbReference type="Proteomes" id="UP000199666"/>
    </source>
</evidence>
<name>A0A1I2WMT7_9SPHI</name>
<comment type="catalytic activity">
    <reaction evidence="1">
        <text>Hydrolyzes the link between N-acetylmuramoyl residues and L-amino acid residues in certain cell-wall glycopeptides.</text>
        <dbReference type="EC" id="3.5.1.28"/>
    </reaction>
</comment>
<organism evidence="5 6">
    <name type="scientific">Pedobacter insulae</name>
    <dbReference type="NCBI Taxonomy" id="414048"/>
    <lineage>
        <taxon>Bacteria</taxon>
        <taxon>Pseudomonadati</taxon>
        <taxon>Bacteroidota</taxon>
        <taxon>Sphingobacteriia</taxon>
        <taxon>Sphingobacteriales</taxon>
        <taxon>Sphingobacteriaceae</taxon>
        <taxon>Pedobacter</taxon>
    </lineage>
</organism>
<sequence length="308" mass="34636">MNVIFVLLFNPKRSKLMKNIPLVRPNAILMLFICLAITLYVKNQAVAQEYKIKTIVIDAGHGGKDGSTRGEYSTEKDVALKTALRLGKVIEEKMKDVKVIYTRTTDVFIPLYERIAIANNAKADIFISIHCNDMPVYAKKYISGYTKNKKGKRVPIYKTRYSKSTSTKGTETFVSGIGRVNEQDEAIKRENASIFLEDNYKDNYEGFNPNDPESAIILSLMKNTFRAQSLKLAKLVQDEYVNVGRINRGVQEKSLAVLARAGMPAILTEIGFISNPGEEDYMNSEEGQVEITNCLLKAIQAYKHSVEI</sequence>
<dbReference type="GO" id="GO:0009253">
    <property type="term" value="P:peptidoglycan catabolic process"/>
    <property type="evidence" value="ECO:0007669"/>
    <property type="project" value="InterPro"/>
</dbReference>
<dbReference type="SMART" id="SM00646">
    <property type="entry name" value="Ami_3"/>
    <property type="match status" value="1"/>
</dbReference>
<dbReference type="AlphaFoldDB" id="A0A1I2WMT7"/>
<protein>
    <recommendedName>
        <fullName evidence="2">N-acetylmuramoyl-L-alanine amidase</fullName>
        <ecNumber evidence="2">3.5.1.28</ecNumber>
    </recommendedName>
</protein>
<dbReference type="GO" id="GO:0008745">
    <property type="term" value="F:N-acetylmuramoyl-L-alanine amidase activity"/>
    <property type="evidence" value="ECO:0007669"/>
    <property type="project" value="UniProtKB-EC"/>
</dbReference>
<dbReference type="Gene3D" id="3.40.630.40">
    <property type="entry name" value="Zn-dependent exopeptidases"/>
    <property type="match status" value="1"/>
</dbReference>
<evidence type="ECO:0000259" key="4">
    <source>
        <dbReference type="SMART" id="SM00646"/>
    </source>
</evidence>
<dbReference type="InterPro" id="IPR002508">
    <property type="entry name" value="MurNAc-LAA_cat"/>
</dbReference>
<evidence type="ECO:0000313" key="5">
    <source>
        <dbReference type="EMBL" id="SFH02502.1"/>
    </source>
</evidence>
<keyword evidence="3" id="KW-0378">Hydrolase</keyword>
<feature type="domain" description="MurNAc-LAA" evidence="4">
    <location>
        <begin position="115"/>
        <end position="300"/>
    </location>
</feature>